<dbReference type="Proteomes" id="UP000474967">
    <property type="component" value="Unassembled WGS sequence"/>
</dbReference>
<evidence type="ECO:0000313" key="6">
    <source>
        <dbReference type="Proteomes" id="UP000474967"/>
    </source>
</evidence>
<organism evidence="5 6">
    <name type="scientific">Leifsonia tongyongensis</name>
    <dbReference type="NCBI Taxonomy" id="1268043"/>
    <lineage>
        <taxon>Bacteria</taxon>
        <taxon>Bacillati</taxon>
        <taxon>Actinomycetota</taxon>
        <taxon>Actinomycetes</taxon>
        <taxon>Micrococcales</taxon>
        <taxon>Microbacteriaceae</taxon>
        <taxon>Leifsonia</taxon>
    </lineage>
</organism>
<keyword evidence="6" id="KW-1185">Reference proteome</keyword>
<dbReference type="CDD" id="cd16013">
    <property type="entry name" value="AcpA"/>
    <property type="match status" value="1"/>
</dbReference>
<evidence type="ECO:0000256" key="1">
    <source>
        <dbReference type="ARBA" id="ARBA00022801"/>
    </source>
</evidence>
<gene>
    <name evidence="5" type="ORF">G3T36_03820</name>
</gene>
<keyword evidence="4" id="KW-0732">Signal</keyword>
<dbReference type="Pfam" id="PF04185">
    <property type="entry name" value="Phosphoesterase"/>
    <property type="match status" value="1"/>
</dbReference>
<evidence type="ECO:0000256" key="2">
    <source>
        <dbReference type="ARBA" id="ARBA00023026"/>
    </source>
</evidence>
<evidence type="ECO:0000313" key="5">
    <source>
        <dbReference type="EMBL" id="NEN04991.1"/>
    </source>
</evidence>
<evidence type="ECO:0000256" key="3">
    <source>
        <dbReference type="SAM" id="MobiDB-lite"/>
    </source>
</evidence>
<proteinExistence type="predicted"/>
<dbReference type="PANTHER" id="PTHR31956:SF1">
    <property type="entry name" value="NON-SPECIFIC PHOSPHOLIPASE C1"/>
    <property type="match status" value="1"/>
</dbReference>
<dbReference type="InterPro" id="IPR007312">
    <property type="entry name" value="Phosphoesterase"/>
</dbReference>
<reference evidence="5 6" key="1">
    <citation type="journal article" date="2014" name="J. Microbiol.">
        <title>Diaminobutyricibacter tongyongensis gen. nov., sp. nov. and Homoserinibacter gongjuensis gen. nov., sp. nov. belong to the family Microbacteriaceae.</title>
        <authorList>
            <person name="Kim S.J."/>
            <person name="Ahn J.H."/>
            <person name="Weon H.Y."/>
            <person name="Hamada M."/>
            <person name="Suzuki K."/>
            <person name="Kwon S.W."/>
        </authorList>
    </citation>
    <scope>NUCLEOTIDE SEQUENCE [LARGE SCALE GENOMIC DNA]</scope>
    <source>
        <strain evidence="5 6">NBRC 108724</strain>
    </source>
</reference>
<feature type="chain" id="PRO_5026995156" evidence="4">
    <location>
        <begin position="31"/>
        <end position="529"/>
    </location>
</feature>
<keyword evidence="1" id="KW-0378">Hydrolase</keyword>
<feature type="region of interest" description="Disordered" evidence="3">
    <location>
        <begin position="498"/>
        <end position="529"/>
    </location>
</feature>
<evidence type="ECO:0000256" key="4">
    <source>
        <dbReference type="SAM" id="SignalP"/>
    </source>
</evidence>
<name>A0A6L9XUB6_9MICO</name>
<dbReference type="InterPro" id="IPR017850">
    <property type="entry name" value="Alkaline_phosphatase_core_sf"/>
</dbReference>
<accession>A0A6L9XUB6</accession>
<dbReference type="GO" id="GO:0042578">
    <property type="term" value="F:phosphoric ester hydrolase activity"/>
    <property type="evidence" value="ECO:0007669"/>
    <property type="project" value="UniProtKB-ARBA"/>
</dbReference>
<feature type="signal peptide" evidence="4">
    <location>
        <begin position="1"/>
        <end position="30"/>
    </location>
</feature>
<dbReference type="EMBL" id="JAAGWY010000001">
    <property type="protein sequence ID" value="NEN04991.1"/>
    <property type="molecule type" value="Genomic_DNA"/>
</dbReference>
<comment type="caution">
    <text evidence="5">The sequence shown here is derived from an EMBL/GenBank/DDBJ whole genome shotgun (WGS) entry which is preliminary data.</text>
</comment>
<dbReference type="AlphaFoldDB" id="A0A6L9XUB6"/>
<keyword evidence="2" id="KW-0843">Virulence</keyword>
<dbReference type="Gene3D" id="3.40.720.10">
    <property type="entry name" value="Alkaline Phosphatase, subunit A"/>
    <property type="match status" value="2"/>
</dbReference>
<protein>
    <submittedName>
        <fullName evidence="5">Alkaline phosphatase family protein</fullName>
    </submittedName>
</protein>
<sequence>MVFKLKIQHIAAAVGAAAIVAAGAVAPAVASGPSSDDGSKTAASSTATPIKHVVVIFQENVSFDHYFATYPNAANPAGESRFTAAANTPTVNGLNGPLQAPNNPNSVQPFRLDPSQAQTCDQDHTYTDEQKAFDSGLMDKFVETVGRGAGACVDYGKGPGLVMGYYDGNTVTAMWNYAQHFAMSDNSYNTTFGPSTPGALNLIAGQTHGFSTTSPAVTANSTVVGDPQPAGDKCDTRDATTSTDVKNKNVGDLLNAKNVSWGWFQGGFRDCAATSTTTYGTPVTSKSYIPHHEPFQYFASTANLQHTPPASVAEIGHNGQANHQYDLTDFWSAVNAKSMPAVSFLKAPAAQDGHAGYSNPLDEQAFVVDTINRLQKTQDWKSTAVIIAYDDSDGWYDHQMSPIVNQSNDPAVDALAGGTNCGTNPAVVLGGYQDRCGYGPRLPLLVISPYAKANFVDHTTTDQSSILRFIEDNWNTGRIGNASFDQKAGTLNNMFSFSTRGQGDDNGNRGDSSSRTLFLDPKTGQPVKR</sequence>
<dbReference type="PANTHER" id="PTHR31956">
    <property type="entry name" value="NON-SPECIFIC PHOSPHOLIPASE C4-RELATED"/>
    <property type="match status" value="1"/>
</dbReference>